<dbReference type="InParanoid" id="G2XZX4"/>
<accession>G2XZX4</accession>
<gene>
    <name evidence="2" type="ORF">BofuT4_uP050290.1</name>
</gene>
<organism evidence="2 3">
    <name type="scientific">Botryotinia fuckeliana (strain T4)</name>
    <name type="common">Noble rot fungus</name>
    <name type="synonym">Botrytis cinerea</name>
    <dbReference type="NCBI Taxonomy" id="999810"/>
    <lineage>
        <taxon>Eukaryota</taxon>
        <taxon>Fungi</taxon>
        <taxon>Dikarya</taxon>
        <taxon>Ascomycota</taxon>
        <taxon>Pezizomycotina</taxon>
        <taxon>Leotiomycetes</taxon>
        <taxon>Helotiales</taxon>
        <taxon>Sclerotiniaceae</taxon>
        <taxon>Botrytis</taxon>
    </lineage>
</organism>
<reference evidence="3" key="1">
    <citation type="journal article" date="2011" name="PLoS Genet.">
        <title>Genomic analysis of the necrotrophic fungal pathogens Sclerotinia sclerotiorum and Botrytis cinerea.</title>
        <authorList>
            <person name="Amselem J."/>
            <person name="Cuomo C.A."/>
            <person name="van Kan J.A."/>
            <person name="Viaud M."/>
            <person name="Benito E.P."/>
            <person name="Couloux A."/>
            <person name="Coutinho P.M."/>
            <person name="de Vries R.P."/>
            <person name="Dyer P.S."/>
            <person name="Fillinger S."/>
            <person name="Fournier E."/>
            <person name="Gout L."/>
            <person name="Hahn M."/>
            <person name="Kohn L."/>
            <person name="Lapalu N."/>
            <person name="Plummer K.M."/>
            <person name="Pradier J.M."/>
            <person name="Quevillon E."/>
            <person name="Sharon A."/>
            <person name="Simon A."/>
            <person name="ten Have A."/>
            <person name="Tudzynski B."/>
            <person name="Tudzynski P."/>
            <person name="Wincker P."/>
            <person name="Andrew M."/>
            <person name="Anthouard V."/>
            <person name="Beever R.E."/>
            <person name="Beffa R."/>
            <person name="Benoit I."/>
            <person name="Bouzid O."/>
            <person name="Brault B."/>
            <person name="Chen Z."/>
            <person name="Choquer M."/>
            <person name="Collemare J."/>
            <person name="Cotton P."/>
            <person name="Danchin E.G."/>
            <person name="Da Silva C."/>
            <person name="Gautier A."/>
            <person name="Giraud C."/>
            <person name="Giraud T."/>
            <person name="Gonzalez C."/>
            <person name="Grossetete S."/>
            <person name="Guldener U."/>
            <person name="Henrissat B."/>
            <person name="Howlett B.J."/>
            <person name="Kodira C."/>
            <person name="Kretschmer M."/>
            <person name="Lappartient A."/>
            <person name="Leroch M."/>
            <person name="Levis C."/>
            <person name="Mauceli E."/>
            <person name="Neuveglise C."/>
            <person name="Oeser B."/>
            <person name="Pearson M."/>
            <person name="Poulain J."/>
            <person name="Poussereau N."/>
            <person name="Quesneville H."/>
            <person name="Rascle C."/>
            <person name="Schumacher J."/>
            <person name="Segurens B."/>
            <person name="Sexton A."/>
            <person name="Silva E."/>
            <person name="Sirven C."/>
            <person name="Soanes D.M."/>
            <person name="Talbot N.J."/>
            <person name="Templeton M."/>
            <person name="Yandava C."/>
            <person name="Yarden O."/>
            <person name="Zeng Q."/>
            <person name="Rollins J.A."/>
            <person name="Lebrun M.H."/>
            <person name="Dickman M."/>
        </authorList>
    </citation>
    <scope>NUCLEOTIDE SEQUENCE [LARGE SCALE GENOMIC DNA]</scope>
    <source>
        <strain evidence="3">T4</strain>
    </source>
</reference>
<protein>
    <submittedName>
        <fullName evidence="2">Uncharacterized protein</fullName>
    </submittedName>
</protein>
<proteinExistence type="predicted"/>
<evidence type="ECO:0000256" key="1">
    <source>
        <dbReference type="SAM" id="MobiDB-lite"/>
    </source>
</evidence>
<evidence type="ECO:0000313" key="2">
    <source>
        <dbReference type="EMBL" id="CCD46011.1"/>
    </source>
</evidence>
<name>G2XZX4_BOTF4</name>
<dbReference type="EMBL" id="FQ790278">
    <property type="protein sequence ID" value="CCD46011.1"/>
    <property type="molecule type" value="Genomic_DNA"/>
</dbReference>
<dbReference type="HOGENOM" id="CLU_2721915_0_0_1"/>
<dbReference type="AlphaFoldDB" id="G2XZX4"/>
<evidence type="ECO:0000313" key="3">
    <source>
        <dbReference type="Proteomes" id="UP000008177"/>
    </source>
</evidence>
<dbReference type="Proteomes" id="UP000008177">
    <property type="component" value="Unplaced contigs"/>
</dbReference>
<feature type="compositionally biased region" description="Polar residues" evidence="1">
    <location>
        <begin position="24"/>
        <end position="36"/>
    </location>
</feature>
<sequence>MSQDAVKATKPIVGGPVSMRNGIRTESSTTGMSSSKLRCFNKRRRKPVRSHRQDVQSSRICNEDIFRPDFEV</sequence>
<feature type="region of interest" description="Disordered" evidence="1">
    <location>
        <begin position="1"/>
        <end position="37"/>
    </location>
</feature>